<dbReference type="InterPro" id="IPR002208">
    <property type="entry name" value="SecY/SEC61-alpha"/>
</dbReference>
<feature type="transmembrane region" description="Helical" evidence="1">
    <location>
        <begin position="189"/>
        <end position="208"/>
    </location>
</feature>
<keyword evidence="1" id="KW-1133">Transmembrane helix</keyword>
<dbReference type="InterPro" id="IPR023201">
    <property type="entry name" value="SecY_dom_sf"/>
</dbReference>
<dbReference type="AlphaFoldDB" id="X0VC70"/>
<dbReference type="GO" id="GO:0016020">
    <property type="term" value="C:membrane"/>
    <property type="evidence" value="ECO:0007669"/>
    <property type="project" value="InterPro"/>
</dbReference>
<keyword evidence="1" id="KW-0472">Membrane</keyword>
<feature type="transmembrane region" description="Helical" evidence="1">
    <location>
        <begin position="12"/>
        <end position="30"/>
    </location>
</feature>
<evidence type="ECO:0000313" key="2">
    <source>
        <dbReference type="EMBL" id="GAG10068.1"/>
    </source>
</evidence>
<dbReference type="Pfam" id="PF00344">
    <property type="entry name" value="SecY"/>
    <property type="match status" value="1"/>
</dbReference>
<dbReference type="Gene3D" id="1.10.3370.10">
    <property type="entry name" value="SecY subunit domain"/>
    <property type="match status" value="1"/>
</dbReference>
<keyword evidence="1" id="KW-0812">Transmembrane</keyword>
<dbReference type="SUPFAM" id="SSF103491">
    <property type="entry name" value="Preprotein translocase SecY subunit"/>
    <property type="match status" value="1"/>
</dbReference>
<feature type="non-terminal residue" evidence="2">
    <location>
        <position position="245"/>
    </location>
</feature>
<name>X0VC70_9ZZZZ</name>
<proteinExistence type="predicted"/>
<organism evidence="2">
    <name type="scientific">marine sediment metagenome</name>
    <dbReference type="NCBI Taxonomy" id="412755"/>
    <lineage>
        <taxon>unclassified sequences</taxon>
        <taxon>metagenomes</taxon>
        <taxon>ecological metagenomes</taxon>
    </lineage>
</organism>
<evidence type="ECO:0000256" key="1">
    <source>
        <dbReference type="SAM" id="Phobius"/>
    </source>
</evidence>
<protein>
    <submittedName>
        <fullName evidence="2">Uncharacterized protein</fullName>
    </submittedName>
</protein>
<dbReference type="EMBL" id="BARS01020673">
    <property type="protein sequence ID" value="GAG10068.1"/>
    <property type="molecule type" value="Genomic_DNA"/>
</dbReference>
<sequence>MLDELIQKGWGIGSGISLFIVAGITKGIWWSSLSLFTVADGKKMGAIFAFFEAIFRGEPVWNWFYRTGGLPDMLGLLTTIAVFAFVVYIEGMRIELPISHSMFRGFRGKMPIKLLYVSNIPVILAYALFANVQLVGQLVWSRWNIDNTNNLLNMLGTYNRTSGYPTGGLAYYVSSPGSLDAVMLDPVRALIYTLIVVSVCVVFSVTWLEIGGLGAENMADQLLSSGMQVPGFRRSRRPIVSLLNR</sequence>
<accession>X0VC70</accession>
<comment type="caution">
    <text evidence="2">The sequence shown here is derived from an EMBL/GenBank/DDBJ whole genome shotgun (WGS) entry which is preliminary data.</text>
</comment>
<reference evidence="2" key="1">
    <citation type="journal article" date="2014" name="Front. Microbiol.">
        <title>High frequency of phylogenetically diverse reductive dehalogenase-homologous genes in deep subseafloor sedimentary metagenomes.</title>
        <authorList>
            <person name="Kawai M."/>
            <person name="Futagami T."/>
            <person name="Toyoda A."/>
            <person name="Takaki Y."/>
            <person name="Nishi S."/>
            <person name="Hori S."/>
            <person name="Arai W."/>
            <person name="Tsubouchi T."/>
            <person name="Morono Y."/>
            <person name="Uchiyama I."/>
            <person name="Ito T."/>
            <person name="Fujiyama A."/>
            <person name="Inagaki F."/>
            <person name="Takami H."/>
        </authorList>
    </citation>
    <scope>NUCLEOTIDE SEQUENCE</scope>
    <source>
        <strain evidence="2">Expedition CK06-06</strain>
    </source>
</reference>
<dbReference type="GO" id="GO:0015031">
    <property type="term" value="P:protein transport"/>
    <property type="evidence" value="ECO:0007669"/>
    <property type="project" value="InterPro"/>
</dbReference>
<feature type="transmembrane region" description="Helical" evidence="1">
    <location>
        <begin position="73"/>
        <end position="91"/>
    </location>
</feature>
<dbReference type="PANTHER" id="PTHR10906">
    <property type="entry name" value="SECY/SEC61-ALPHA FAMILY MEMBER"/>
    <property type="match status" value="1"/>
</dbReference>
<gene>
    <name evidence="2" type="ORF">S01H1_33307</name>
</gene>
<feature type="transmembrane region" description="Helical" evidence="1">
    <location>
        <begin position="112"/>
        <end position="134"/>
    </location>
</feature>